<sequence length="588" mass="64498">MASAALLRSIQALPSELRLTLTSSATSSATRRFLTTEGQSSSNASTRRVGSFRPPSTHDWNQPLMKWTDLIANSPHEPIEALTLELERVAATGRVNACLQLCREIQKRLYFSGNGAEIARPDVRVYRALLRSFALTGMADECGSTIEDMIAAGVRADASCYNIWLQVSLGSPSSSQTLMGIQAAVNVHAPLVDILDVMDSRSVSYDAITYQILISYYCSKKNLEHALLLLSQIAGEGLAPTLEAYNSVILLAVNLHQARIAHDLVQSVQTESARKLDLPVLSVGLLDLYPRLVEQYKFRPTSGLSLSILSNAARLGKPSLASTAISHLRASSTVPVKIEEHHMAPLVEALCRDGQLKKAIGIISTMRKNGVEPVQTTALPIVESILLSYGETPATEEELQTSLDSAYDLITSLYNEDPQKVDLVVLNALLSASVKLNDYHRALGTYKDLSEIKADINTYNILLQGCVDLRLRTLGDSLLVELQTASLTPNETTYEKLIELCAVSNTGEWQDAIGYLDQLKAYEITPSINAYVAVATRMGWENDQEGLLDLYEDVQEAYHRQGENMVRRAAEMGGKDRKAREQDVQGSE</sequence>
<feature type="domain" description="Pentatricopeptide repeat-containing protein-mitochondrial" evidence="4">
    <location>
        <begin position="303"/>
        <end position="448"/>
    </location>
</feature>
<accession>A0A8S0RDH6</accession>
<evidence type="ECO:0000313" key="6">
    <source>
        <dbReference type="Proteomes" id="UP000594638"/>
    </source>
</evidence>
<feature type="compositionally biased region" description="Polar residues" evidence="3">
    <location>
        <begin position="37"/>
        <end position="48"/>
    </location>
</feature>
<evidence type="ECO:0000256" key="1">
    <source>
        <dbReference type="ARBA" id="ARBA00022737"/>
    </source>
</evidence>
<organism evidence="5 6">
    <name type="scientific">Olea europaea subsp. europaea</name>
    <dbReference type="NCBI Taxonomy" id="158383"/>
    <lineage>
        <taxon>Eukaryota</taxon>
        <taxon>Viridiplantae</taxon>
        <taxon>Streptophyta</taxon>
        <taxon>Embryophyta</taxon>
        <taxon>Tracheophyta</taxon>
        <taxon>Spermatophyta</taxon>
        <taxon>Magnoliopsida</taxon>
        <taxon>eudicotyledons</taxon>
        <taxon>Gunneridae</taxon>
        <taxon>Pentapetalae</taxon>
        <taxon>asterids</taxon>
        <taxon>lamiids</taxon>
        <taxon>Lamiales</taxon>
        <taxon>Oleaceae</taxon>
        <taxon>Oleeae</taxon>
        <taxon>Olea</taxon>
    </lineage>
</organism>
<proteinExistence type="predicted"/>
<dbReference type="EMBL" id="CACTIH010002513">
    <property type="protein sequence ID" value="CAA2976687.1"/>
    <property type="molecule type" value="Genomic_DNA"/>
</dbReference>
<dbReference type="NCBIfam" id="TIGR00756">
    <property type="entry name" value="PPR"/>
    <property type="match status" value="2"/>
</dbReference>
<dbReference type="InterPro" id="IPR002885">
    <property type="entry name" value="PPR_rpt"/>
</dbReference>
<evidence type="ECO:0000256" key="3">
    <source>
        <dbReference type="SAM" id="MobiDB-lite"/>
    </source>
</evidence>
<dbReference type="PROSITE" id="PS51375">
    <property type="entry name" value="PPR"/>
    <property type="match status" value="2"/>
</dbReference>
<keyword evidence="1" id="KW-0677">Repeat</keyword>
<feature type="repeat" description="PPR" evidence="2">
    <location>
        <begin position="206"/>
        <end position="240"/>
    </location>
</feature>
<feature type="region of interest" description="Disordered" evidence="3">
    <location>
        <begin position="569"/>
        <end position="588"/>
    </location>
</feature>
<evidence type="ECO:0000259" key="4">
    <source>
        <dbReference type="Pfam" id="PF23276"/>
    </source>
</evidence>
<keyword evidence="6" id="KW-1185">Reference proteome</keyword>
<name>A0A8S0RDH6_OLEEU</name>
<dbReference type="InterPro" id="IPR057027">
    <property type="entry name" value="TPR_mt"/>
</dbReference>
<gene>
    <name evidence="5" type="ORF">OLEA9_A004271</name>
</gene>
<dbReference type="Pfam" id="PF13812">
    <property type="entry name" value="PPR_3"/>
    <property type="match status" value="2"/>
</dbReference>
<dbReference type="PANTHER" id="PTHR47932:SF44">
    <property type="entry name" value="MIOREX COMPLEX COMPONENT 1"/>
    <property type="match status" value="1"/>
</dbReference>
<evidence type="ECO:0000256" key="2">
    <source>
        <dbReference type="PROSITE-ProRule" id="PRU00708"/>
    </source>
</evidence>
<protein>
    <recommendedName>
        <fullName evidence="4">Pentatricopeptide repeat-containing protein-mitochondrial domain-containing protein</fullName>
    </recommendedName>
</protein>
<dbReference type="Gramene" id="OE9A004271T1">
    <property type="protein sequence ID" value="OE9A004271C1"/>
    <property type="gene ID" value="OE9A004271"/>
</dbReference>
<dbReference type="Pfam" id="PF23276">
    <property type="entry name" value="TPR_24"/>
    <property type="match status" value="1"/>
</dbReference>
<dbReference type="AlphaFoldDB" id="A0A8S0RDH6"/>
<feature type="region of interest" description="Disordered" evidence="3">
    <location>
        <begin position="30"/>
        <end position="57"/>
    </location>
</feature>
<reference evidence="5 6" key="1">
    <citation type="submission" date="2019-12" db="EMBL/GenBank/DDBJ databases">
        <authorList>
            <person name="Alioto T."/>
            <person name="Alioto T."/>
            <person name="Gomez Garrido J."/>
        </authorList>
    </citation>
    <scope>NUCLEOTIDE SEQUENCE [LARGE SCALE GENOMIC DNA]</scope>
</reference>
<comment type="caution">
    <text evidence="5">The sequence shown here is derived from an EMBL/GenBank/DDBJ whole genome shotgun (WGS) entry which is preliminary data.</text>
</comment>
<dbReference type="Gene3D" id="1.25.40.10">
    <property type="entry name" value="Tetratricopeptide repeat domain"/>
    <property type="match status" value="3"/>
</dbReference>
<evidence type="ECO:0000313" key="5">
    <source>
        <dbReference type="EMBL" id="CAA2976687.1"/>
    </source>
</evidence>
<feature type="repeat" description="PPR" evidence="2">
    <location>
        <begin position="339"/>
        <end position="373"/>
    </location>
</feature>
<dbReference type="Proteomes" id="UP000594638">
    <property type="component" value="Unassembled WGS sequence"/>
</dbReference>
<dbReference type="OrthoDB" id="185373at2759"/>
<dbReference type="PANTHER" id="PTHR47932">
    <property type="entry name" value="ATPASE EXPRESSION PROTEIN 3"/>
    <property type="match status" value="1"/>
</dbReference>
<dbReference type="InterPro" id="IPR011990">
    <property type="entry name" value="TPR-like_helical_dom_sf"/>
</dbReference>